<organism evidence="3 4">
    <name type="scientific">Roseomonas elaeocarpi</name>
    <dbReference type="NCBI Taxonomy" id="907779"/>
    <lineage>
        <taxon>Bacteria</taxon>
        <taxon>Pseudomonadati</taxon>
        <taxon>Pseudomonadota</taxon>
        <taxon>Alphaproteobacteria</taxon>
        <taxon>Acetobacterales</taxon>
        <taxon>Roseomonadaceae</taxon>
        <taxon>Roseomonas</taxon>
    </lineage>
</organism>
<reference evidence="3 4" key="1">
    <citation type="submission" date="2024-09" db="EMBL/GenBank/DDBJ databases">
        <authorList>
            <person name="Sun Q."/>
            <person name="Mori K."/>
        </authorList>
    </citation>
    <scope>NUCLEOTIDE SEQUENCE [LARGE SCALE GENOMIC DNA]</scope>
    <source>
        <strain evidence="3 4">TBRC 5777</strain>
    </source>
</reference>
<dbReference type="InterPro" id="IPR019301">
    <property type="entry name" value="Flagellar_prot_FlgJ_N"/>
</dbReference>
<feature type="compositionally biased region" description="Polar residues" evidence="1">
    <location>
        <begin position="113"/>
        <end position="134"/>
    </location>
</feature>
<dbReference type="RefSeq" id="WP_377044672.1">
    <property type="nucleotide sequence ID" value="NZ_JBHLUN010000008.1"/>
</dbReference>
<feature type="region of interest" description="Disordered" evidence="1">
    <location>
        <begin position="97"/>
        <end position="134"/>
    </location>
</feature>
<dbReference type="EMBL" id="JBHLUN010000008">
    <property type="protein sequence ID" value="MFC0408918.1"/>
    <property type="molecule type" value="Genomic_DNA"/>
</dbReference>
<feature type="compositionally biased region" description="Low complexity" evidence="1">
    <location>
        <begin position="1"/>
        <end position="18"/>
    </location>
</feature>
<evidence type="ECO:0000259" key="2">
    <source>
        <dbReference type="Pfam" id="PF10135"/>
    </source>
</evidence>
<dbReference type="Proteomes" id="UP001589865">
    <property type="component" value="Unassembled WGS sequence"/>
</dbReference>
<sequence length="134" mass="13472">MGSLPASPTAAPVAPATPQLGMAQDPAAMRKAAAKFESQTLSALLQPAFNAAANDKSAFGGGEAEAQWRPMLVDAYAEAWVRRGGIGLSQSVMGEMLRMQSASGGHPSPAPDSASTGHGAGNTSSTPHNGESVP</sequence>
<comment type="caution">
    <text evidence="3">The sequence shown here is derived from an EMBL/GenBank/DDBJ whole genome shotgun (WGS) entry which is preliminary data.</text>
</comment>
<name>A0ABV6JT69_9PROT</name>
<accession>A0ABV6JT69</accession>
<dbReference type="Pfam" id="PF10135">
    <property type="entry name" value="Rod-binding"/>
    <property type="match status" value="1"/>
</dbReference>
<feature type="domain" description="Flagellar protein FlgJ N-terminal" evidence="2">
    <location>
        <begin position="54"/>
        <end position="92"/>
    </location>
</feature>
<evidence type="ECO:0000313" key="3">
    <source>
        <dbReference type="EMBL" id="MFC0408918.1"/>
    </source>
</evidence>
<protein>
    <submittedName>
        <fullName evidence="3">Rod-binding protein</fullName>
    </submittedName>
</protein>
<evidence type="ECO:0000313" key="4">
    <source>
        <dbReference type="Proteomes" id="UP001589865"/>
    </source>
</evidence>
<evidence type="ECO:0000256" key="1">
    <source>
        <dbReference type="SAM" id="MobiDB-lite"/>
    </source>
</evidence>
<keyword evidence="4" id="KW-1185">Reference proteome</keyword>
<feature type="region of interest" description="Disordered" evidence="1">
    <location>
        <begin position="1"/>
        <end position="25"/>
    </location>
</feature>
<gene>
    <name evidence="3" type="ORF">ACFFGY_11690</name>
</gene>
<proteinExistence type="predicted"/>